<evidence type="ECO:0000259" key="1">
    <source>
        <dbReference type="Pfam" id="PF13452"/>
    </source>
</evidence>
<dbReference type="EMBL" id="JACHDE010000015">
    <property type="protein sequence ID" value="MBB5403772.1"/>
    <property type="molecule type" value="Genomic_DNA"/>
</dbReference>
<organism evidence="2 3">
    <name type="scientific">Paraburkholderia youngii</name>
    <dbReference type="NCBI Taxonomy" id="2782701"/>
    <lineage>
        <taxon>Bacteria</taxon>
        <taxon>Pseudomonadati</taxon>
        <taxon>Pseudomonadota</taxon>
        <taxon>Betaproteobacteria</taxon>
        <taxon>Burkholderiales</taxon>
        <taxon>Burkholderiaceae</taxon>
        <taxon>Paraburkholderia</taxon>
    </lineage>
</organism>
<protein>
    <submittedName>
        <fullName evidence="2">3-methylfumaryl-CoA hydratase</fullName>
        <ecNumber evidence="2">4.2.1.153</ecNumber>
    </submittedName>
</protein>
<name>A0A7W8P8A1_9BURK</name>
<dbReference type="InterPro" id="IPR039569">
    <property type="entry name" value="FAS1-like_DH_region"/>
</dbReference>
<dbReference type="InterPro" id="IPR052741">
    <property type="entry name" value="Mitochondrial_HTD2"/>
</dbReference>
<dbReference type="AlphaFoldDB" id="A0A7W8P8A1"/>
<feature type="domain" description="FAS1-like dehydratase" evidence="1">
    <location>
        <begin position="80"/>
        <end position="146"/>
    </location>
</feature>
<dbReference type="PANTHER" id="PTHR28152">
    <property type="entry name" value="HYDROXYACYL-THIOESTER DEHYDRATASE TYPE 2, MITOCHONDRIAL"/>
    <property type="match status" value="1"/>
</dbReference>
<proteinExistence type="predicted"/>
<gene>
    <name evidence="2" type="ORF">HDG41_005862</name>
</gene>
<dbReference type="PANTHER" id="PTHR28152:SF1">
    <property type="entry name" value="HYDROXYACYL-THIOESTER DEHYDRATASE TYPE 2, MITOCHONDRIAL"/>
    <property type="match status" value="1"/>
</dbReference>
<dbReference type="Pfam" id="PF13452">
    <property type="entry name" value="FAS1_DH_region"/>
    <property type="match status" value="1"/>
</dbReference>
<dbReference type="InterPro" id="IPR029069">
    <property type="entry name" value="HotDog_dom_sf"/>
</dbReference>
<reference evidence="2 3" key="1">
    <citation type="submission" date="2020-08" db="EMBL/GenBank/DDBJ databases">
        <title>Genomic Encyclopedia of Type Strains, Phase IV (KMG-V): Genome sequencing to study the core and pangenomes of soil and plant-associated prokaryotes.</title>
        <authorList>
            <person name="Whitman W."/>
        </authorList>
    </citation>
    <scope>NUCLEOTIDE SEQUENCE [LARGE SCALE GENOMIC DNA]</scope>
    <source>
        <strain evidence="2 3">JPY162</strain>
    </source>
</reference>
<sequence>MTGTMVMDIAYLQQWTRRTEEVRDHVTLTPMTALGAVLDRDDPPAAAGDELPPLWHWLYFLPVHRQSVVGLDGHPKRGGFLPPVDLPRRMWAGSQLDFLRPLRAGSAITRLSSIESVAHKQGRTGDLVFVKVKHEVSDANGVALVERQDIVYRDHPVAGEKPAASQAAPAGAHWAREINPDPVLLFRYSALTLNGHRIHYDRPYATGEEGYEGLVVHGPLLATLLMDSLRSELPGARVGAFSFRAVKPVVDTSPFYVCGKREESDPGKVSLWIAGSDGSLRMDATAVLN</sequence>
<dbReference type="GO" id="GO:0019171">
    <property type="term" value="F:(3R)-hydroxyacyl-[acyl-carrier-protein] dehydratase activity"/>
    <property type="evidence" value="ECO:0007669"/>
    <property type="project" value="TreeGrafter"/>
</dbReference>
<dbReference type="SUPFAM" id="SSF54637">
    <property type="entry name" value="Thioesterase/thiol ester dehydrase-isomerase"/>
    <property type="match status" value="2"/>
</dbReference>
<dbReference type="Proteomes" id="UP000592820">
    <property type="component" value="Unassembled WGS sequence"/>
</dbReference>
<accession>A0A7W8P8A1</accession>
<evidence type="ECO:0000313" key="2">
    <source>
        <dbReference type="EMBL" id="MBB5403772.1"/>
    </source>
</evidence>
<comment type="caution">
    <text evidence="2">The sequence shown here is derived from an EMBL/GenBank/DDBJ whole genome shotgun (WGS) entry which is preliminary data.</text>
</comment>
<dbReference type="Gene3D" id="3.10.129.10">
    <property type="entry name" value="Hotdog Thioesterase"/>
    <property type="match status" value="1"/>
</dbReference>
<evidence type="ECO:0000313" key="3">
    <source>
        <dbReference type="Proteomes" id="UP000592820"/>
    </source>
</evidence>
<dbReference type="EC" id="4.2.1.153" evidence="2"/>
<keyword evidence="2" id="KW-0456">Lyase</keyword>